<dbReference type="EMBL" id="AP014854">
    <property type="protein sequence ID" value="BAS00515.1"/>
    <property type="molecule type" value="Genomic_DNA"/>
</dbReference>
<dbReference type="PRINTS" id="PR00455">
    <property type="entry name" value="HTHTETR"/>
</dbReference>
<dbReference type="AlphaFoldDB" id="A0A182D522"/>
<organism evidence="6">
    <name type="scientific">Blastochloris viridis</name>
    <name type="common">Rhodopseudomonas viridis</name>
    <dbReference type="NCBI Taxonomy" id="1079"/>
    <lineage>
        <taxon>Bacteria</taxon>
        <taxon>Pseudomonadati</taxon>
        <taxon>Pseudomonadota</taxon>
        <taxon>Alphaproteobacteria</taxon>
        <taxon>Hyphomicrobiales</taxon>
        <taxon>Blastochloridaceae</taxon>
        <taxon>Blastochloris</taxon>
    </lineage>
</organism>
<evidence type="ECO:0000256" key="4">
    <source>
        <dbReference type="PROSITE-ProRule" id="PRU00335"/>
    </source>
</evidence>
<evidence type="ECO:0000313" key="6">
    <source>
        <dbReference type="EMBL" id="BAS00515.1"/>
    </source>
</evidence>
<gene>
    <name evidence="6" type="ORF">BV133_2921</name>
</gene>
<keyword evidence="2 4" id="KW-0238">DNA-binding</keyword>
<dbReference type="InterPro" id="IPR001647">
    <property type="entry name" value="HTH_TetR"/>
</dbReference>
<keyword evidence="3" id="KW-0804">Transcription</keyword>
<dbReference type="PANTHER" id="PTHR30055:SF119">
    <property type="entry name" value="NALC"/>
    <property type="match status" value="1"/>
</dbReference>
<dbReference type="Gene3D" id="1.10.357.10">
    <property type="entry name" value="Tetracycline Repressor, domain 2"/>
    <property type="match status" value="1"/>
</dbReference>
<dbReference type="SUPFAM" id="SSF46689">
    <property type="entry name" value="Homeodomain-like"/>
    <property type="match status" value="1"/>
</dbReference>
<feature type="DNA-binding region" description="H-T-H motif" evidence="4">
    <location>
        <begin position="29"/>
        <end position="48"/>
    </location>
</feature>
<dbReference type="RefSeq" id="WP_055037349.1">
    <property type="nucleotide sequence ID" value="NZ_AP014854.2"/>
</dbReference>
<dbReference type="InterPro" id="IPR009057">
    <property type="entry name" value="Homeodomain-like_sf"/>
</dbReference>
<dbReference type="Gene3D" id="1.10.10.60">
    <property type="entry name" value="Homeodomain-like"/>
    <property type="match status" value="1"/>
</dbReference>
<accession>A0A182D522</accession>
<dbReference type="Pfam" id="PF14246">
    <property type="entry name" value="TetR_C_7"/>
    <property type="match status" value="1"/>
</dbReference>
<dbReference type="PANTHER" id="PTHR30055">
    <property type="entry name" value="HTH-TYPE TRANSCRIPTIONAL REGULATOR RUTR"/>
    <property type="match status" value="1"/>
</dbReference>
<sequence>MRVRTEAKREEILEVATAVVQERGLDGASMAEIAKRLGGSKATLYGYFPSKDELFVQVGFRLVSKQVSPVLAGLRERAGNDPRDVLLELGNRLMAATTRPEALATLRFAFAQGGVSNLGRTFFDLGPRKGIDACAEYLGAATKAGRLNVPDPVVAAFQLRSLFDAEVRWRLHLGFDTSITAEQIRQVVERAVDTFLAAYGTAAAPARADHRARRPYSE</sequence>
<reference evidence="6" key="1">
    <citation type="journal article" date="2015" name="Genome Announc.">
        <title>Complete Genome Sequence of the Bacteriochlorophyll b-Producing Photosynthetic Bacterium Blastochloris viridis.</title>
        <authorList>
            <person name="Tsukatani Y."/>
            <person name="Hirose Y."/>
            <person name="Harada J."/>
            <person name="Misawa N."/>
            <person name="Mori K."/>
            <person name="Inoue K."/>
            <person name="Tamiaki H."/>
        </authorList>
    </citation>
    <scope>NUCLEOTIDE SEQUENCE [LARGE SCALE GENOMIC DNA]</scope>
    <source>
        <strain evidence="6">DSM 133</strain>
    </source>
</reference>
<evidence type="ECO:0000259" key="5">
    <source>
        <dbReference type="PROSITE" id="PS50977"/>
    </source>
</evidence>
<dbReference type="Pfam" id="PF00440">
    <property type="entry name" value="TetR_N"/>
    <property type="match status" value="1"/>
</dbReference>
<dbReference type="KEGG" id="bvr:BVIR_1821"/>
<dbReference type="InterPro" id="IPR039536">
    <property type="entry name" value="TetR_C_Proteobacteria"/>
</dbReference>
<dbReference type="FunFam" id="1.10.10.60:FF:000141">
    <property type="entry name" value="TetR family transcriptional regulator"/>
    <property type="match status" value="1"/>
</dbReference>
<dbReference type="GO" id="GO:0000976">
    <property type="term" value="F:transcription cis-regulatory region binding"/>
    <property type="evidence" value="ECO:0007669"/>
    <property type="project" value="TreeGrafter"/>
</dbReference>
<dbReference type="InterPro" id="IPR050109">
    <property type="entry name" value="HTH-type_TetR-like_transc_reg"/>
</dbReference>
<proteinExistence type="predicted"/>
<dbReference type="OrthoDB" id="5292901at2"/>
<dbReference type="GO" id="GO:0003700">
    <property type="term" value="F:DNA-binding transcription factor activity"/>
    <property type="evidence" value="ECO:0007669"/>
    <property type="project" value="TreeGrafter"/>
</dbReference>
<evidence type="ECO:0000256" key="1">
    <source>
        <dbReference type="ARBA" id="ARBA00023015"/>
    </source>
</evidence>
<name>A0A182D522_BLAVI</name>
<evidence type="ECO:0000256" key="2">
    <source>
        <dbReference type="ARBA" id="ARBA00023125"/>
    </source>
</evidence>
<keyword evidence="1" id="KW-0805">Transcription regulation</keyword>
<feature type="domain" description="HTH tetR-type" evidence="5">
    <location>
        <begin position="6"/>
        <end position="66"/>
    </location>
</feature>
<dbReference type="PROSITE" id="PS50977">
    <property type="entry name" value="HTH_TETR_2"/>
    <property type="match status" value="1"/>
</dbReference>
<dbReference type="PATRIC" id="fig|1079.6.peg.1886"/>
<evidence type="ECO:0000256" key="3">
    <source>
        <dbReference type="ARBA" id="ARBA00023163"/>
    </source>
</evidence>
<protein>
    <submittedName>
        <fullName evidence="6">Transcriptional regulator</fullName>
    </submittedName>
</protein>